<evidence type="ECO:0000256" key="1">
    <source>
        <dbReference type="SAM" id="MobiDB-lite"/>
    </source>
</evidence>
<organism evidence="2 3">
    <name type="scientific">Trichodelitschia bisporula</name>
    <dbReference type="NCBI Taxonomy" id="703511"/>
    <lineage>
        <taxon>Eukaryota</taxon>
        <taxon>Fungi</taxon>
        <taxon>Dikarya</taxon>
        <taxon>Ascomycota</taxon>
        <taxon>Pezizomycotina</taxon>
        <taxon>Dothideomycetes</taxon>
        <taxon>Dothideomycetes incertae sedis</taxon>
        <taxon>Phaeotrichales</taxon>
        <taxon>Phaeotrichaceae</taxon>
        <taxon>Trichodelitschia</taxon>
    </lineage>
</organism>
<feature type="region of interest" description="Disordered" evidence="1">
    <location>
        <begin position="87"/>
        <end position="108"/>
    </location>
</feature>
<sequence>MEPHPKSTARRSRESATNAAFEAPAQTPGDLCRRRTYKYDGIPRLVQWLPHIPVIEPPSTVPREPRKCETRPRKPREEFIGFEKKHKNNEQSTAPVEPTVTPAHETQQREVDEKIARAQTIDPAGHRFFTQQKVKQNAGRAQTPKAHTNQKPRITRKPVIPPHSTDHRIAALLNAHKMSTRHAQNSDVPLALPKELPPSHEGTPKINYERPRAVTCSTISSVNKVDRKKGQLIISERPHQVSPYTADQRLEANMEDNLASFPFSANSGAKEGAREKTSNAMGSEVDEPAKAEASNRNETPKAQGNQRAKATKAEGLGHGTNVMMSSLLKEIDSTLDEIAPDWKETEKRYRALDQAKRFAAIKSGAGDSELLLPAPLRINKRGALEKDHPPKYEESTASAESSIVAAESSTPRTAQYPPNFGFITSLKTTPGRFTMDASPRRMVDPHILGRAAVAAKQKQVSFLLDEVYKIDGKAVFSRKQMDEDEEKALEERRSRMLMDLIRGQREIAEFERDRDLVKLLWSAGVNNLPLEK</sequence>
<gene>
    <name evidence="2" type="ORF">EJ06DRAFT_525262</name>
</gene>
<evidence type="ECO:0000313" key="3">
    <source>
        <dbReference type="Proteomes" id="UP000799640"/>
    </source>
</evidence>
<feature type="region of interest" description="Disordered" evidence="1">
    <location>
        <begin position="135"/>
        <end position="162"/>
    </location>
</feature>
<reference evidence="2" key="1">
    <citation type="journal article" date="2020" name="Stud. Mycol.">
        <title>101 Dothideomycetes genomes: a test case for predicting lifestyles and emergence of pathogens.</title>
        <authorList>
            <person name="Haridas S."/>
            <person name="Albert R."/>
            <person name="Binder M."/>
            <person name="Bloem J."/>
            <person name="Labutti K."/>
            <person name="Salamov A."/>
            <person name="Andreopoulos B."/>
            <person name="Baker S."/>
            <person name="Barry K."/>
            <person name="Bills G."/>
            <person name="Bluhm B."/>
            <person name="Cannon C."/>
            <person name="Castanera R."/>
            <person name="Culley D."/>
            <person name="Daum C."/>
            <person name="Ezra D."/>
            <person name="Gonzalez J."/>
            <person name="Henrissat B."/>
            <person name="Kuo A."/>
            <person name="Liang C."/>
            <person name="Lipzen A."/>
            <person name="Lutzoni F."/>
            <person name="Magnuson J."/>
            <person name="Mondo S."/>
            <person name="Nolan M."/>
            <person name="Ohm R."/>
            <person name="Pangilinan J."/>
            <person name="Park H.-J."/>
            <person name="Ramirez L."/>
            <person name="Alfaro M."/>
            <person name="Sun H."/>
            <person name="Tritt A."/>
            <person name="Yoshinaga Y."/>
            <person name="Zwiers L.-H."/>
            <person name="Turgeon B."/>
            <person name="Goodwin S."/>
            <person name="Spatafora J."/>
            <person name="Crous P."/>
            <person name="Grigoriev I."/>
        </authorList>
    </citation>
    <scope>NUCLEOTIDE SEQUENCE</scope>
    <source>
        <strain evidence="2">CBS 262.69</strain>
    </source>
</reference>
<keyword evidence="3" id="KW-1185">Reference proteome</keyword>
<feature type="compositionally biased region" description="Low complexity" evidence="1">
    <location>
        <begin position="395"/>
        <end position="409"/>
    </location>
</feature>
<accession>A0A6G1HIF1</accession>
<dbReference type="AlphaFoldDB" id="A0A6G1HIF1"/>
<dbReference type="EMBL" id="ML996712">
    <property type="protein sequence ID" value="KAF2395639.1"/>
    <property type="molecule type" value="Genomic_DNA"/>
</dbReference>
<feature type="compositionally biased region" description="Basic and acidic residues" evidence="1">
    <location>
        <begin position="287"/>
        <end position="299"/>
    </location>
</feature>
<proteinExistence type="predicted"/>
<feature type="region of interest" description="Disordered" evidence="1">
    <location>
        <begin position="262"/>
        <end position="317"/>
    </location>
</feature>
<feature type="region of interest" description="Disordered" evidence="1">
    <location>
        <begin position="1"/>
        <end position="30"/>
    </location>
</feature>
<protein>
    <submittedName>
        <fullName evidence="2">Uncharacterized protein</fullName>
    </submittedName>
</protein>
<dbReference type="Proteomes" id="UP000799640">
    <property type="component" value="Unassembled WGS sequence"/>
</dbReference>
<feature type="region of interest" description="Disordered" evidence="1">
    <location>
        <begin position="383"/>
        <end position="412"/>
    </location>
</feature>
<name>A0A6G1HIF1_9PEZI</name>
<evidence type="ECO:0000313" key="2">
    <source>
        <dbReference type="EMBL" id="KAF2395639.1"/>
    </source>
</evidence>
<feature type="compositionally biased region" description="Basic and acidic residues" evidence="1">
    <location>
        <begin position="383"/>
        <end position="394"/>
    </location>
</feature>